<name>A0A022VT20_TRIRU</name>
<feature type="transmembrane region" description="Helical" evidence="1">
    <location>
        <begin position="36"/>
        <end position="57"/>
    </location>
</feature>
<proteinExistence type="predicted"/>
<evidence type="ECO:0000313" key="2">
    <source>
        <dbReference type="EMBL" id="EZF49417.1"/>
    </source>
</evidence>
<protein>
    <submittedName>
        <fullName evidence="2">Uncharacterized protein</fullName>
    </submittedName>
</protein>
<accession>A0A022VT20</accession>
<sequence length="81" mass="8679">MDVCSQCPLPQPYFLCIQCGTDNACRCKIVGRTLGFWAAVLAAIVCYPAALFCGCCATEMGKKVQGTPVDINQSISRAIPF</sequence>
<reference evidence="2" key="1">
    <citation type="submission" date="2014-02" db="EMBL/GenBank/DDBJ databases">
        <title>The Genome Sequence of Trichophyton rubrum (morphotype fischeri) CBS 288.86.</title>
        <authorList>
            <consortium name="The Broad Institute Genomics Platform"/>
            <person name="Cuomo C.A."/>
            <person name="White T.C."/>
            <person name="Graser Y."/>
            <person name="Martinez-Rossi N."/>
            <person name="Heitman J."/>
            <person name="Young S.K."/>
            <person name="Zeng Q."/>
            <person name="Gargeya S."/>
            <person name="Abouelleil A."/>
            <person name="Alvarado L."/>
            <person name="Chapman S.B."/>
            <person name="Gainer-Dewar J."/>
            <person name="Goldberg J."/>
            <person name="Griggs A."/>
            <person name="Gujja S."/>
            <person name="Hansen M."/>
            <person name="Howarth C."/>
            <person name="Imamovic A."/>
            <person name="Larimer J."/>
            <person name="Martinez D."/>
            <person name="Murphy C."/>
            <person name="Pearson M.D."/>
            <person name="Persinoti G."/>
            <person name="Poon T."/>
            <person name="Priest M."/>
            <person name="Roberts A.D."/>
            <person name="Saif S."/>
            <person name="Shea T.D."/>
            <person name="Sykes S.N."/>
            <person name="Wortman J."/>
            <person name="Nusbaum C."/>
            <person name="Birren B."/>
        </authorList>
    </citation>
    <scope>NUCLEOTIDE SEQUENCE [LARGE SCALE GENOMIC DNA]</scope>
    <source>
        <strain evidence="2">CBS 288.86</strain>
    </source>
</reference>
<gene>
    <name evidence="2" type="ORF">H103_06996</name>
</gene>
<dbReference type="Proteomes" id="UP000023758">
    <property type="component" value="Unassembled WGS sequence"/>
</dbReference>
<dbReference type="AlphaFoldDB" id="A0A022VT20"/>
<organism evidence="2">
    <name type="scientific">Trichophyton rubrum CBS 288.86</name>
    <dbReference type="NCBI Taxonomy" id="1215330"/>
    <lineage>
        <taxon>Eukaryota</taxon>
        <taxon>Fungi</taxon>
        <taxon>Dikarya</taxon>
        <taxon>Ascomycota</taxon>
        <taxon>Pezizomycotina</taxon>
        <taxon>Eurotiomycetes</taxon>
        <taxon>Eurotiomycetidae</taxon>
        <taxon>Onygenales</taxon>
        <taxon>Arthrodermataceae</taxon>
        <taxon>Trichophyton</taxon>
    </lineage>
</organism>
<evidence type="ECO:0000256" key="1">
    <source>
        <dbReference type="SAM" id="Phobius"/>
    </source>
</evidence>
<dbReference type="EMBL" id="KK207902">
    <property type="protein sequence ID" value="EZF49417.1"/>
    <property type="molecule type" value="Genomic_DNA"/>
</dbReference>
<keyword evidence="1" id="KW-0472">Membrane</keyword>
<keyword evidence="1" id="KW-0812">Transmembrane</keyword>
<dbReference type="PANTHER" id="PTHR34673">
    <property type="entry name" value="COLD-REGULATED PROTEIN"/>
    <property type="match status" value="1"/>
</dbReference>
<dbReference type="PANTHER" id="PTHR34673:SF1">
    <property type="entry name" value="COLD-REGULATED PROTEIN"/>
    <property type="match status" value="1"/>
</dbReference>
<dbReference type="HOGENOM" id="CLU_183460_0_0_1"/>
<keyword evidence="1" id="KW-1133">Transmembrane helix</keyword>